<accession>A0ABY5IW74</accession>
<name>A0ABY5IW74_9FLAO</name>
<organism evidence="1 2">
    <name type="scientific">Flavobacterium cerinum</name>
    <dbReference type="NCBI Taxonomy" id="2502784"/>
    <lineage>
        <taxon>Bacteria</taxon>
        <taxon>Pseudomonadati</taxon>
        <taxon>Bacteroidota</taxon>
        <taxon>Flavobacteriia</taxon>
        <taxon>Flavobacteriales</taxon>
        <taxon>Flavobacteriaceae</taxon>
        <taxon>Flavobacterium</taxon>
    </lineage>
</organism>
<keyword evidence="2" id="KW-1185">Reference proteome</keyword>
<evidence type="ECO:0000313" key="1">
    <source>
        <dbReference type="EMBL" id="UUC47093.1"/>
    </source>
</evidence>
<reference evidence="1" key="1">
    <citation type="submission" date="2022-07" db="EMBL/GenBank/DDBJ databases">
        <title>Isolation, identification, and degradation of a PFOSA degrading strain from sewage treatment plant.</title>
        <authorList>
            <person name="Zhang L."/>
            <person name="Huo Y."/>
        </authorList>
    </citation>
    <scope>NUCLEOTIDE SEQUENCE</scope>
    <source>
        <strain evidence="1">C1</strain>
    </source>
</reference>
<dbReference type="EMBL" id="CP101751">
    <property type="protein sequence ID" value="UUC47093.1"/>
    <property type="molecule type" value="Genomic_DNA"/>
</dbReference>
<evidence type="ECO:0000313" key="2">
    <source>
        <dbReference type="Proteomes" id="UP001059844"/>
    </source>
</evidence>
<dbReference type="RefSeq" id="WP_256552728.1">
    <property type="nucleotide sequence ID" value="NZ_CP101751.1"/>
</dbReference>
<protein>
    <submittedName>
        <fullName evidence="1">Uncharacterized protein</fullName>
    </submittedName>
</protein>
<sequence length="92" mass="10958">MQRNYNDIYSKLVGNEMDVLGHIAYSLYKENKIEYIEKQELRGYCVTDQDLVPFNHFSSSDTTVHNYKIRAELILQEFVDNMLLEELKDYDV</sequence>
<proteinExistence type="predicted"/>
<gene>
    <name evidence="1" type="ORF">NOX80_07805</name>
</gene>
<dbReference type="Proteomes" id="UP001059844">
    <property type="component" value="Chromosome"/>
</dbReference>